<sequence>MKPDEEADSTAVEVSQHNLHIALVDRNPFKVPIDFCC</sequence>
<dbReference type="Proteomes" id="UP000323917">
    <property type="component" value="Chromosome"/>
</dbReference>
<keyword evidence="2" id="KW-1185">Reference proteome</keyword>
<dbReference type="AlphaFoldDB" id="A0A5B9QE88"/>
<evidence type="ECO:0000313" key="1">
    <source>
        <dbReference type="EMBL" id="QEG35226.1"/>
    </source>
</evidence>
<dbReference type="KEGG" id="bgok:Pr1d_25200"/>
<reference evidence="1 2" key="1">
    <citation type="submission" date="2019-08" db="EMBL/GenBank/DDBJ databases">
        <title>Deep-cultivation of Planctomycetes and their phenomic and genomic characterization uncovers novel biology.</title>
        <authorList>
            <person name="Wiegand S."/>
            <person name="Jogler M."/>
            <person name="Boedeker C."/>
            <person name="Pinto D."/>
            <person name="Vollmers J."/>
            <person name="Rivas-Marin E."/>
            <person name="Kohn T."/>
            <person name="Peeters S.H."/>
            <person name="Heuer A."/>
            <person name="Rast P."/>
            <person name="Oberbeckmann S."/>
            <person name="Bunk B."/>
            <person name="Jeske O."/>
            <person name="Meyerdierks A."/>
            <person name="Storesund J.E."/>
            <person name="Kallscheuer N."/>
            <person name="Luecker S."/>
            <person name="Lage O.M."/>
            <person name="Pohl T."/>
            <person name="Merkel B.J."/>
            <person name="Hornburger P."/>
            <person name="Mueller R.-W."/>
            <person name="Bruemmer F."/>
            <person name="Labrenz M."/>
            <person name="Spormann A.M."/>
            <person name="Op den Camp H."/>
            <person name="Overmann J."/>
            <person name="Amann R."/>
            <person name="Jetten M.S.M."/>
            <person name="Mascher T."/>
            <person name="Medema M.H."/>
            <person name="Devos D.P."/>
            <person name="Kaster A.-K."/>
            <person name="Ovreas L."/>
            <person name="Rohde M."/>
            <person name="Galperin M.Y."/>
            <person name="Jogler C."/>
        </authorList>
    </citation>
    <scope>NUCLEOTIDE SEQUENCE [LARGE SCALE GENOMIC DNA]</scope>
    <source>
        <strain evidence="1 2">Pr1d</strain>
    </source>
</reference>
<accession>A0A5B9QE88</accession>
<proteinExistence type="predicted"/>
<dbReference type="EMBL" id="CP042913">
    <property type="protein sequence ID" value="QEG35226.1"/>
    <property type="molecule type" value="Genomic_DNA"/>
</dbReference>
<protein>
    <submittedName>
        <fullName evidence="1">Uncharacterized protein</fullName>
    </submittedName>
</protein>
<gene>
    <name evidence="1" type="ORF">Pr1d_25200</name>
</gene>
<name>A0A5B9QE88_9BACT</name>
<evidence type="ECO:0000313" key="2">
    <source>
        <dbReference type="Proteomes" id="UP000323917"/>
    </source>
</evidence>
<organism evidence="1 2">
    <name type="scientific">Bythopirellula goksoeyrii</name>
    <dbReference type="NCBI Taxonomy" id="1400387"/>
    <lineage>
        <taxon>Bacteria</taxon>
        <taxon>Pseudomonadati</taxon>
        <taxon>Planctomycetota</taxon>
        <taxon>Planctomycetia</taxon>
        <taxon>Pirellulales</taxon>
        <taxon>Lacipirellulaceae</taxon>
        <taxon>Bythopirellula</taxon>
    </lineage>
</organism>